<dbReference type="GO" id="GO:0005886">
    <property type="term" value="C:plasma membrane"/>
    <property type="evidence" value="ECO:0007669"/>
    <property type="project" value="UniProtKB-SubCell"/>
</dbReference>
<dbReference type="STRING" id="69771.A0A1V6PEA4"/>
<proteinExistence type="inferred from homology"/>
<evidence type="ECO:0000256" key="4">
    <source>
        <dbReference type="ARBA" id="ARBA00022475"/>
    </source>
</evidence>
<evidence type="ECO:0000256" key="2">
    <source>
        <dbReference type="ARBA" id="ARBA00004609"/>
    </source>
</evidence>
<keyword evidence="7 12" id="KW-1133">Transmembrane helix</keyword>
<dbReference type="GO" id="GO:0031505">
    <property type="term" value="P:fungal-type cell wall organization"/>
    <property type="evidence" value="ECO:0007669"/>
    <property type="project" value="TreeGrafter"/>
</dbReference>
<dbReference type="EMBL" id="MDYL01000007">
    <property type="protein sequence ID" value="OQD75338.1"/>
    <property type="molecule type" value="Genomic_DNA"/>
</dbReference>
<feature type="compositionally biased region" description="Basic and acidic residues" evidence="11">
    <location>
        <begin position="10"/>
        <end position="28"/>
    </location>
</feature>
<keyword evidence="9" id="KW-0325">Glycoprotein</keyword>
<dbReference type="GO" id="GO:0015926">
    <property type="term" value="F:glucosidase activity"/>
    <property type="evidence" value="ECO:0007669"/>
    <property type="project" value="TreeGrafter"/>
</dbReference>
<comment type="caution">
    <text evidence="14">The sequence shown here is derived from an EMBL/GenBank/DDBJ whole genome shotgun (WGS) entry which is preliminary data.</text>
</comment>
<sequence length="658" mass="73332">MSDHEEEEDSSRHEMPHIRLNSGRHDPFTETGEGYAPLSNDSVNDSVLPRPLTPLDAPVAVGAQGMSPYGVSNAPESSEFLLPPKLRPTPNQDGERPGSPDRWSQGRSSVSSVSRESRFQMDPFEDVRAPSSRSGSDEYDVNTQTVSEKFNIMPTDGLLLFPEDVEKDDYLHNPDPADRDRDCDIWNRRGVLNVGGLAVLTLGLLVLFIGYPVITWVGGLLNKKHGCRPGDMLCLDVGPRPLLANLRHGLIDPDTPQEAMTKKNIDGKEWKLVFSDEFNTPGRTFYDGDDPFFQAVDLWYGVTMDKEWYDPDAVTTSEGTLELRFDAFKNHDLQYRSGMVQSWNKLCFKGGRLEASLSLPGDGHIEGFWPGFWAMGNLARPGHAATTDGLWPYSYHDGCDAGITPNQSSPDGINFLPGMRLPGCACPGSDHPSPGRARSAPEIDVIEGSTQPLYGQAGGPYVGSASQSLQTAPFDLWYMPDYDFTAVYDPRITQINAYRGGVYQQAMSGLTNLNSRWYNGSEYQTYSFEYTPGDKGNVTWFVGADKTWTLDARAIGPNGNIGQRMIPLEPMSMVMNLGMADNFAPQNKSIHEYMPALLRVDYVRIYQDPDDVSITCDPPGWETTSYIEAHKKAYDNANLTTWYGHSWFFTLWMYCEQC</sequence>
<dbReference type="InterPro" id="IPR013320">
    <property type="entry name" value="ConA-like_dom_sf"/>
</dbReference>
<keyword evidence="5 12" id="KW-0812">Transmembrane</keyword>
<gene>
    <name evidence="14" type="ORF">PENDEC_c007G05945</name>
</gene>
<dbReference type="Proteomes" id="UP000191522">
    <property type="component" value="Unassembled WGS sequence"/>
</dbReference>
<keyword evidence="8 12" id="KW-0472">Membrane</keyword>
<evidence type="ECO:0000256" key="6">
    <source>
        <dbReference type="ARBA" id="ARBA00022968"/>
    </source>
</evidence>
<dbReference type="SUPFAM" id="SSF49899">
    <property type="entry name" value="Concanavalin A-like lectins/glucanases"/>
    <property type="match status" value="1"/>
</dbReference>
<dbReference type="InterPro" id="IPR000757">
    <property type="entry name" value="Beta-glucanase-like"/>
</dbReference>
<evidence type="ECO:0000256" key="8">
    <source>
        <dbReference type="ARBA" id="ARBA00023136"/>
    </source>
</evidence>
<protein>
    <recommendedName>
        <fullName evidence="13">GH16 domain-containing protein</fullName>
    </recommendedName>
</protein>
<evidence type="ECO:0000256" key="3">
    <source>
        <dbReference type="ARBA" id="ARBA00010962"/>
    </source>
</evidence>
<dbReference type="InterPro" id="IPR005629">
    <property type="entry name" value="Skn1/Kre6/Sbg1"/>
</dbReference>
<evidence type="ECO:0000256" key="10">
    <source>
        <dbReference type="ARBA" id="ARBA00023316"/>
    </source>
</evidence>
<evidence type="ECO:0000256" key="12">
    <source>
        <dbReference type="SAM" id="Phobius"/>
    </source>
</evidence>
<evidence type="ECO:0000256" key="5">
    <source>
        <dbReference type="ARBA" id="ARBA00022692"/>
    </source>
</evidence>
<evidence type="ECO:0000256" key="1">
    <source>
        <dbReference type="ARBA" id="ARBA00004606"/>
    </source>
</evidence>
<dbReference type="Pfam" id="PF03935">
    <property type="entry name" value="SKN1_KRE6_Sbg1"/>
    <property type="match status" value="1"/>
</dbReference>
<evidence type="ECO:0000256" key="9">
    <source>
        <dbReference type="ARBA" id="ARBA00023180"/>
    </source>
</evidence>
<name>A0A1V6PEA4_PENDC</name>
<keyword evidence="4" id="KW-1003">Cell membrane</keyword>
<dbReference type="Gene3D" id="2.60.120.200">
    <property type="match status" value="1"/>
</dbReference>
<dbReference type="PROSITE" id="PS51762">
    <property type="entry name" value="GH16_2"/>
    <property type="match status" value="1"/>
</dbReference>
<evidence type="ECO:0000313" key="14">
    <source>
        <dbReference type="EMBL" id="OQD75338.1"/>
    </source>
</evidence>
<accession>A0A1V6PEA4</accession>
<dbReference type="OMA" id="LPACTCK"/>
<evidence type="ECO:0000256" key="7">
    <source>
        <dbReference type="ARBA" id="ARBA00022989"/>
    </source>
</evidence>
<evidence type="ECO:0000256" key="11">
    <source>
        <dbReference type="SAM" id="MobiDB-lite"/>
    </source>
</evidence>
<dbReference type="GO" id="GO:0005789">
    <property type="term" value="C:endoplasmic reticulum membrane"/>
    <property type="evidence" value="ECO:0007669"/>
    <property type="project" value="TreeGrafter"/>
</dbReference>
<dbReference type="PANTHER" id="PTHR31361">
    <property type="entry name" value="BETA-GLUCAN SYNTHESIS-ASSOCIATED PROTEIN KRE6-RELATED"/>
    <property type="match status" value="1"/>
</dbReference>
<feature type="transmembrane region" description="Helical" evidence="12">
    <location>
        <begin position="191"/>
        <end position="214"/>
    </location>
</feature>
<organism evidence="14 15">
    <name type="scientific">Penicillium decumbens</name>
    <dbReference type="NCBI Taxonomy" id="69771"/>
    <lineage>
        <taxon>Eukaryota</taxon>
        <taxon>Fungi</taxon>
        <taxon>Dikarya</taxon>
        <taxon>Ascomycota</taxon>
        <taxon>Pezizomycotina</taxon>
        <taxon>Eurotiomycetes</taxon>
        <taxon>Eurotiomycetidae</taxon>
        <taxon>Eurotiales</taxon>
        <taxon>Aspergillaceae</taxon>
        <taxon>Penicillium</taxon>
    </lineage>
</organism>
<keyword evidence="15" id="KW-1185">Reference proteome</keyword>
<evidence type="ECO:0000259" key="13">
    <source>
        <dbReference type="PROSITE" id="PS51762"/>
    </source>
</evidence>
<dbReference type="AlphaFoldDB" id="A0A1V6PEA4"/>
<keyword evidence="6" id="KW-0735">Signal-anchor</keyword>
<comment type="similarity">
    <text evidence="3">Belongs to the SKN1/KRE6 family.</text>
</comment>
<dbReference type="OrthoDB" id="412647at2759"/>
<feature type="region of interest" description="Disordered" evidence="11">
    <location>
        <begin position="1"/>
        <end position="141"/>
    </location>
</feature>
<dbReference type="GO" id="GO:0006078">
    <property type="term" value="P:(1-&gt;6)-beta-D-glucan biosynthetic process"/>
    <property type="evidence" value="ECO:0007669"/>
    <property type="project" value="TreeGrafter"/>
</dbReference>
<feature type="domain" description="GH16" evidence="13">
    <location>
        <begin position="250"/>
        <end position="611"/>
    </location>
</feature>
<dbReference type="PANTHER" id="PTHR31361:SF1">
    <property type="entry name" value="BETA-GLUCAN SYNTHESIS-ASSOCIATED PROTEIN KRE6-RELATED"/>
    <property type="match status" value="1"/>
</dbReference>
<dbReference type="CDD" id="cd02180">
    <property type="entry name" value="GH16_fungal_KRE6_glucanase"/>
    <property type="match status" value="1"/>
</dbReference>
<keyword evidence="10" id="KW-0961">Cell wall biogenesis/degradation</keyword>
<reference evidence="15" key="1">
    <citation type="journal article" date="2017" name="Nat. Microbiol.">
        <title>Global analysis of biosynthetic gene clusters reveals vast potential of secondary metabolite production in Penicillium species.</title>
        <authorList>
            <person name="Nielsen J.C."/>
            <person name="Grijseels S."/>
            <person name="Prigent S."/>
            <person name="Ji B."/>
            <person name="Dainat J."/>
            <person name="Nielsen K.F."/>
            <person name="Frisvad J.C."/>
            <person name="Workman M."/>
            <person name="Nielsen J."/>
        </authorList>
    </citation>
    <scope>NUCLEOTIDE SEQUENCE [LARGE SCALE GENOMIC DNA]</scope>
    <source>
        <strain evidence="15">IBT 11843</strain>
    </source>
</reference>
<evidence type="ECO:0000313" key="15">
    <source>
        <dbReference type="Proteomes" id="UP000191522"/>
    </source>
</evidence>
<comment type="subcellular location">
    <subcellularLocation>
        <location evidence="2">Cell membrane</location>
        <topology evidence="2">Lipid-anchor</topology>
        <topology evidence="2">GPI-anchor</topology>
    </subcellularLocation>
    <subcellularLocation>
        <location evidence="1">Membrane</location>
        <topology evidence="1">Single-pass type II membrane protein</topology>
    </subcellularLocation>
</comment>